<dbReference type="InterPro" id="IPR016158">
    <property type="entry name" value="Cullin_homology"/>
</dbReference>
<dbReference type="EnsemblMetazoa" id="HelroT185316">
    <property type="protein sequence ID" value="HelroP185316"/>
    <property type="gene ID" value="HelroG185316"/>
</dbReference>
<dbReference type="SUPFAM" id="SSF75632">
    <property type="entry name" value="Cullin homology domain"/>
    <property type="match status" value="1"/>
</dbReference>
<dbReference type="GO" id="GO:0031625">
    <property type="term" value="F:ubiquitin protein ligase binding"/>
    <property type="evidence" value="ECO:0000318"/>
    <property type="project" value="GO_Central"/>
</dbReference>
<keyword evidence="14" id="KW-1185">Reference proteome</keyword>
<dbReference type="OrthoDB" id="27073at2759"/>
<organism evidence="13 14">
    <name type="scientific">Helobdella robusta</name>
    <name type="common">Californian leech</name>
    <dbReference type="NCBI Taxonomy" id="6412"/>
    <lineage>
        <taxon>Eukaryota</taxon>
        <taxon>Metazoa</taxon>
        <taxon>Spiralia</taxon>
        <taxon>Lophotrochozoa</taxon>
        <taxon>Annelida</taxon>
        <taxon>Clitellata</taxon>
        <taxon>Hirudinea</taxon>
        <taxon>Rhynchobdellida</taxon>
        <taxon>Glossiphoniidae</taxon>
        <taxon>Helobdella</taxon>
    </lineage>
</organism>
<gene>
    <name evidence="13" type="primary">20210083</name>
    <name evidence="12" type="ORF">HELRODRAFT_185316</name>
</gene>
<comment type="similarity">
    <text evidence="2 9 10">Belongs to the cullin family.</text>
</comment>
<keyword evidence="5" id="KW-0227">DNA damage</keyword>
<dbReference type="SUPFAM" id="SSF46785">
    <property type="entry name" value="Winged helix' DNA-binding domain"/>
    <property type="match status" value="1"/>
</dbReference>
<evidence type="ECO:0000313" key="12">
    <source>
        <dbReference type="EMBL" id="ESO10101.1"/>
    </source>
</evidence>
<dbReference type="InterPro" id="IPR019559">
    <property type="entry name" value="Cullin_neddylation_domain"/>
</dbReference>
<protein>
    <recommendedName>
        <fullName evidence="11">Cullin family profile domain-containing protein</fullName>
    </recommendedName>
</protein>
<dbReference type="InterPro" id="IPR016157">
    <property type="entry name" value="Cullin_CS"/>
</dbReference>
<dbReference type="InterPro" id="IPR016159">
    <property type="entry name" value="Cullin_repeat-like_dom_sf"/>
</dbReference>
<dbReference type="GO" id="GO:0080008">
    <property type="term" value="C:Cul4-RING E3 ubiquitin ligase complex"/>
    <property type="evidence" value="ECO:0000318"/>
    <property type="project" value="GO_Central"/>
</dbReference>
<dbReference type="SMART" id="SM00182">
    <property type="entry name" value="CULLIN"/>
    <property type="match status" value="1"/>
</dbReference>
<keyword evidence="7" id="KW-0832">Ubl conjugation</keyword>
<dbReference type="FunFam" id="1.20.1310.10:FF:000003">
    <property type="entry name" value="Cullin 4A"/>
    <property type="match status" value="1"/>
</dbReference>
<dbReference type="InterPro" id="IPR036388">
    <property type="entry name" value="WH-like_DNA-bd_sf"/>
</dbReference>
<dbReference type="STRING" id="6412.T1FMN4"/>
<dbReference type="eggNOG" id="KOG2167">
    <property type="taxonomic scope" value="Eukaryota"/>
</dbReference>
<evidence type="ECO:0000256" key="8">
    <source>
        <dbReference type="ARBA" id="ARBA00023204"/>
    </source>
</evidence>
<dbReference type="InterPro" id="IPR045093">
    <property type="entry name" value="Cullin"/>
</dbReference>
<accession>T1FMN4</accession>
<dbReference type="RefSeq" id="XP_009011915.1">
    <property type="nucleotide sequence ID" value="XM_009013667.1"/>
</dbReference>
<dbReference type="InterPro" id="IPR036317">
    <property type="entry name" value="Cullin_homology_sf"/>
</dbReference>
<evidence type="ECO:0000256" key="7">
    <source>
        <dbReference type="ARBA" id="ARBA00022843"/>
    </source>
</evidence>
<dbReference type="Gene3D" id="3.30.230.130">
    <property type="entry name" value="Cullin, Chain C, Domain 2"/>
    <property type="match status" value="1"/>
</dbReference>
<dbReference type="GO" id="GO:0031464">
    <property type="term" value="C:Cul4A-RING E3 ubiquitin ligase complex"/>
    <property type="evidence" value="ECO:0007669"/>
    <property type="project" value="UniProtKB-ARBA"/>
</dbReference>
<proteinExistence type="inferred from homology"/>
<dbReference type="FunFam" id="1.20.1310.10:FF:000008">
    <property type="entry name" value="Cullin 4B"/>
    <property type="match status" value="1"/>
</dbReference>
<evidence type="ECO:0000259" key="11">
    <source>
        <dbReference type="PROSITE" id="PS50069"/>
    </source>
</evidence>
<comment type="pathway">
    <text evidence="1">Protein modification; protein ubiquitination.</text>
</comment>
<dbReference type="EMBL" id="KB095905">
    <property type="protein sequence ID" value="ESO10101.1"/>
    <property type="molecule type" value="Genomic_DNA"/>
</dbReference>
<dbReference type="CTD" id="20210083"/>
<dbReference type="AlphaFoldDB" id="T1FMN4"/>
<evidence type="ECO:0000256" key="5">
    <source>
        <dbReference type="ARBA" id="ARBA00022763"/>
    </source>
</evidence>
<evidence type="ECO:0000256" key="2">
    <source>
        <dbReference type="ARBA" id="ARBA00006019"/>
    </source>
</evidence>
<dbReference type="FunFam" id="1.20.1310.10:FF:000004">
    <property type="entry name" value="Cullin 4B"/>
    <property type="match status" value="1"/>
</dbReference>
<dbReference type="SMART" id="SM00884">
    <property type="entry name" value="Cullin_Nedd8"/>
    <property type="match status" value="1"/>
</dbReference>
<dbReference type="Gene3D" id="1.10.10.10">
    <property type="entry name" value="Winged helix-like DNA-binding domain superfamily/Winged helix DNA-binding domain"/>
    <property type="match status" value="1"/>
</dbReference>
<keyword evidence="6" id="KW-0833">Ubl conjugation pathway</keyword>
<dbReference type="FunCoup" id="T1FMN4">
    <property type="interactions" value="1969"/>
</dbReference>
<dbReference type="HOGENOM" id="CLU_004747_7_2_1"/>
<dbReference type="SUPFAM" id="SSF74788">
    <property type="entry name" value="Cullin repeat-like"/>
    <property type="match status" value="1"/>
</dbReference>
<dbReference type="OMA" id="KSEFEPR"/>
<evidence type="ECO:0000256" key="10">
    <source>
        <dbReference type="RuleBase" id="RU003829"/>
    </source>
</evidence>
<reference evidence="12 14" key="2">
    <citation type="journal article" date="2013" name="Nature">
        <title>Insights into bilaterian evolution from three spiralian genomes.</title>
        <authorList>
            <person name="Simakov O."/>
            <person name="Marletaz F."/>
            <person name="Cho S.J."/>
            <person name="Edsinger-Gonzales E."/>
            <person name="Havlak P."/>
            <person name="Hellsten U."/>
            <person name="Kuo D.H."/>
            <person name="Larsson T."/>
            <person name="Lv J."/>
            <person name="Arendt D."/>
            <person name="Savage R."/>
            <person name="Osoegawa K."/>
            <person name="de Jong P."/>
            <person name="Grimwood J."/>
            <person name="Chapman J.A."/>
            <person name="Shapiro H."/>
            <person name="Aerts A."/>
            <person name="Otillar R.P."/>
            <person name="Terry A.Y."/>
            <person name="Boore J.L."/>
            <person name="Grigoriev I.V."/>
            <person name="Lindberg D.R."/>
            <person name="Seaver E.C."/>
            <person name="Weisblat D.A."/>
            <person name="Putnam N.H."/>
            <person name="Rokhsar D.S."/>
        </authorList>
    </citation>
    <scope>NUCLEOTIDE SEQUENCE</scope>
</reference>
<dbReference type="PROSITE" id="PS50069">
    <property type="entry name" value="CULLIN_2"/>
    <property type="match status" value="1"/>
</dbReference>
<evidence type="ECO:0000313" key="13">
    <source>
        <dbReference type="EnsemblMetazoa" id="HelroP185316"/>
    </source>
</evidence>
<dbReference type="InParanoid" id="T1FMN4"/>
<dbReference type="FunFam" id="1.10.10.10:FF:000050">
    <property type="entry name" value="Cullin 4B"/>
    <property type="match status" value="1"/>
</dbReference>
<dbReference type="PROSITE" id="PS01256">
    <property type="entry name" value="CULLIN_1"/>
    <property type="match status" value="1"/>
</dbReference>
<keyword evidence="3" id="KW-1017">Isopeptide bond</keyword>
<dbReference type="InterPro" id="IPR059120">
    <property type="entry name" value="Cullin-like_AB"/>
</dbReference>
<dbReference type="GeneID" id="20210083"/>
<evidence type="ECO:0000313" key="14">
    <source>
        <dbReference type="Proteomes" id="UP000015101"/>
    </source>
</evidence>
<keyword evidence="8" id="KW-0234">DNA repair</keyword>
<dbReference type="InterPro" id="IPR001373">
    <property type="entry name" value="Cullin_N"/>
</dbReference>
<feature type="domain" description="Cullin family profile" evidence="11">
    <location>
        <begin position="409"/>
        <end position="639"/>
    </location>
</feature>
<dbReference type="GO" id="GO:0006511">
    <property type="term" value="P:ubiquitin-dependent protein catabolic process"/>
    <property type="evidence" value="ECO:0007669"/>
    <property type="project" value="InterPro"/>
</dbReference>
<dbReference type="Pfam" id="PF26557">
    <property type="entry name" value="Cullin_AB"/>
    <property type="match status" value="1"/>
</dbReference>
<dbReference type="Proteomes" id="UP000015101">
    <property type="component" value="Unassembled WGS sequence"/>
</dbReference>
<name>T1FMN4_HELRO</name>
<evidence type="ECO:0000256" key="1">
    <source>
        <dbReference type="ARBA" id="ARBA00004906"/>
    </source>
</evidence>
<reference evidence="13" key="3">
    <citation type="submission" date="2015-06" db="UniProtKB">
        <authorList>
            <consortium name="EnsemblMetazoa"/>
        </authorList>
    </citation>
    <scope>IDENTIFICATION</scope>
</reference>
<dbReference type="Pfam" id="PF00888">
    <property type="entry name" value="Cullin"/>
    <property type="match status" value="1"/>
</dbReference>
<dbReference type="GO" id="GO:0006974">
    <property type="term" value="P:DNA damage response"/>
    <property type="evidence" value="ECO:0000318"/>
    <property type="project" value="GO_Central"/>
</dbReference>
<reference evidence="14" key="1">
    <citation type="submission" date="2012-12" db="EMBL/GenBank/DDBJ databases">
        <authorList>
            <person name="Hellsten U."/>
            <person name="Grimwood J."/>
            <person name="Chapman J.A."/>
            <person name="Shapiro H."/>
            <person name="Aerts A."/>
            <person name="Otillar R.P."/>
            <person name="Terry A.Y."/>
            <person name="Boore J.L."/>
            <person name="Simakov O."/>
            <person name="Marletaz F."/>
            <person name="Cho S.-J."/>
            <person name="Edsinger-Gonzales E."/>
            <person name="Havlak P."/>
            <person name="Kuo D.-H."/>
            <person name="Larsson T."/>
            <person name="Lv J."/>
            <person name="Arendt D."/>
            <person name="Savage R."/>
            <person name="Osoegawa K."/>
            <person name="de Jong P."/>
            <person name="Lindberg D.R."/>
            <person name="Seaver E.C."/>
            <person name="Weisblat D.A."/>
            <person name="Putnam N.H."/>
            <person name="Grigoriev I.V."/>
            <person name="Rokhsar D.S."/>
        </authorList>
    </citation>
    <scope>NUCLEOTIDE SEQUENCE</scope>
</reference>
<dbReference type="FunFam" id="3.30.230.130:FF:000001">
    <property type="entry name" value="Cullin 4A"/>
    <property type="match status" value="1"/>
</dbReference>
<dbReference type="KEGG" id="hro:HELRODRAFT_185316"/>
<dbReference type="Pfam" id="PF10557">
    <property type="entry name" value="Cullin_Nedd8"/>
    <property type="match status" value="1"/>
</dbReference>
<evidence type="ECO:0000256" key="6">
    <source>
        <dbReference type="ARBA" id="ARBA00022786"/>
    </source>
</evidence>
<evidence type="ECO:0000256" key="3">
    <source>
        <dbReference type="ARBA" id="ARBA00022499"/>
    </source>
</evidence>
<evidence type="ECO:0000256" key="4">
    <source>
        <dbReference type="ARBA" id="ARBA00022553"/>
    </source>
</evidence>
<sequence>MEDEDADNSLYMDTENSFTSVGPTNGFSKNSPIVGGLKINSVKKVVIKNFKEKPKLPDDYQKKTSARLKEAVNSIHQKQPFNCTQQALYNDVENMCSHKMASHLYNDLREVCETHIKHKVNDFVTEMDRDQFLKLLDQGWKTHCKQMTDIRSIFLVLDRSYVLQNPSIPSLWDMGLELFRTYIVSNQIVRSKMIDGLLRLIEKERSGESVDRQLIKSLLRMLSDLQVYQEAFEVQFLTESNRLYNAEGQKLIASLEVPMYIHHVDRRLKEETERILYYLDQSTRKPLISCLEVELIENHTKSILQKGLDMLLEQNRIGDLTLLFDLLSRTKDGVKELMINFSNYIKKTGTLYVINHNNDPEKDKDMVQNLLDFKDKIDKIIEVCFCKNDKFINIMKESFEQFINQRQNKPAEVIAKYVDSKLRAGNKESTEEELEKLLDKIMVLFRFIHGKDVYEAFYKKDFAKRLLVGKTASDDAEKSMLSKLKQECGGGFTSKLEGMFKDMELSKDIMHNFKQHMTNVTLPSNCNIELYVNVLTMGYWPTYTPTDVNLSEEMLQYQEIFSKFYHSKHSGRRLQWQHNLGHCVLKAEFTTGRKELLVSLFQALCLLLFNNSEELSIEEIKETTKIEITELKRTLQSLACGKARVLVKHPKGKDVDDGDKFTVATDFQHKLYRIKINQIQMKETQEENMITSERVFQDRQYQVDAAIVRIMKMRKTLTHNQLIAELFDQLKFPVKSTDLKKRIESLIDRDYMERDKESTNQYHYVA</sequence>
<dbReference type="GO" id="GO:0016567">
    <property type="term" value="P:protein ubiquitination"/>
    <property type="evidence" value="ECO:0000318"/>
    <property type="project" value="GO_Central"/>
</dbReference>
<dbReference type="InterPro" id="IPR036390">
    <property type="entry name" value="WH_DNA-bd_sf"/>
</dbReference>
<dbReference type="Gene3D" id="1.20.1310.10">
    <property type="entry name" value="Cullin Repeats"/>
    <property type="match status" value="4"/>
</dbReference>
<dbReference type="EMBL" id="AMQM01002875">
    <property type="status" value="NOT_ANNOTATED_CDS"/>
    <property type="molecule type" value="Genomic_DNA"/>
</dbReference>
<keyword evidence="4" id="KW-0597">Phosphoprotein</keyword>
<dbReference type="FunFam" id="1.20.1310.10:FF:000035">
    <property type="entry name" value="Ubiquitin ligase subunit CulD, putative"/>
    <property type="match status" value="1"/>
</dbReference>
<dbReference type="GO" id="GO:0042254">
    <property type="term" value="P:ribosome biogenesis"/>
    <property type="evidence" value="ECO:0007669"/>
    <property type="project" value="UniProtKB-ARBA"/>
</dbReference>
<evidence type="ECO:0000256" key="9">
    <source>
        <dbReference type="PROSITE-ProRule" id="PRU00330"/>
    </source>
</evidence>
<dbReference type="PANTHER" id="PTHR11932">
    <property type="entry name" value="CULLIN"/>
    <property type="match status" value="1"/>
</dbReference>
<dbReference type="GO" id="GO:0006281">
    <property type="term" value="P:DNA repair"/>
    <property type="evidence" value="ECO:0007669"/>
    <property type="project" value="UniProtKB-KW"/>
</dbReference>